<dbReference type="InterPro" id="IPR018641">
    <property type="entry name" value="Trfase_1_rSAM/seldom-assoc"/>
</dbReference>
<organism evidence="1 2">
    <name type="scientific">Spongiivirga citrea</name>
    <dbReference type="NCBI Taxonomy" id="1481457"/>
    <lineage>
        <taxon>Bacteria</taxon>
        <taxon>Pseudomonadati</taxon>
        <taxon>Bacteroidota</taxon>
        <taxon>Flavobacteriia</taxon>
        <taxon>Flavobacteriales</taxon>
        <taxon>Flavobacteriaceae</taxon>
        <taxon>Spongiivirga</taxon>
    </lineage>
</organism>
<dbReference type="PANTHER" id="PTHR36529:SF1">
    <property type="entry name" value="GLYCOSYLTRANSFERASE"/>
    <property type="match status" value="1"/>
</dbReference>
<reference evidence="1 2" key="1">
    <citation type="submission" date="2020-01" db="EMBL/GenBank/DDBJ databases">
        <title>Spongiivirga citrea KCTC 32990T.</title>
        <authorList>
            <person name="Wang G."/>
        </authorList>
    </citation>
    <scope>NUCLEOTIDE SEQUENCE [LARGE SCALE GENOMIC DNA]</scope>
    <source>
        <strain evidence="1 2">KCTC 32990</strain>
    </source>
</reference>
<proteinExistence type="predicted"/>
<protein>
    <submittedName>
        <fullName evidence="1">DUF2064 domain-containing protein</fullName>
    </submittedName>
</protein>
<evidence type="ECO:0000313" key="1">
    <source>
        <dbReference type="EMBL" id="NER18197.1"/>
    </source>
</evidence>
<dbReference type="NCBIfam" id="TIGR04282">
    <property type="entry name" value="glyco_like_cofC"/>
    <property type="match status" value="1"/>
</dbReference>
<name>A0A6M0CRP7_9FLAO</name>
<comment type="caution">
    <text evidence="1">The sequence shown here is derived from an EMBL/GenBank/DDBJ whole genome shotgun (WGS) entry which is preliminary data.</text>
</comment>
<dbReference type="Pfam" id="PF09837">
    <property type="entry name" value="DUF2064"/>
    <property type="match status" value="1"/>
</dbReference>
<dbReference type="EMBL" id="JAABOQ010000005">
    <property type="protein sequence ID" value="NER18197.1"/>
    <property type="molecule type" value="Genomic_DNA"/>
</dbReference>
<evidence type="ECO:0000313" key="2">
    <source>
        <dbReference type="Proteomes" id="UP000474296"/>
    </source>
</evidence>
<dbReference type="Gene3D" id="3.90.550.10">
    <property type="entry name" value="Spore Coat Polysaccharide Biosynthesis Protein SpsA, Chain A"/>
    <property type="match status" value="1"/>
</dbReference>
<keyword evidence="2" id="KW-1185">Reference proteome</keyword>
<dbReference type="SUPFAM" id="SSF53448">
    <property type="entry name" value="Nucleotide-diphospho-sugar transferases"/>
    <property type="match status" value="1"/>
</dbReference>
<sequence length="212" mass="24331">MYREPSNDFNLKQKSKNLLLIFTRNPELGKVKTRLAKTIGNEAALNIYKFLLEHTKKVTQTIEVDKQVHYSVKIRENDIWDAATYNKRLQKGEDLGKRMAKAFQDAFNEGYNKVVIIGSDLYDLSTQDISEAFDRLDTNQVVIGPATDGGYYLLGLTTMIPEIFEDKAWGTSTVFNDTLANVQDKKYLLLNPKNDVDVYDDIKDIDIFNQFI</sequence>
<dbReference type="Proteomes" id="UP000474296">
    <property type="component" value="Unassembled WGS sequence"/>
</dbReference>
<gene>
    <name evidence="1" type="ORF">GWK10_13305</name>
</gene>
<accession>A0A6M0CRP7</accession>
<dbReference type="PANTHER" id="PTHR36529">
    <property type="entry name" value="SLL1095 PROTEIN"/>
    <property type="match status" value="1"/>
</dbReference>
<dbReference type="AlphaFoldDB" id="A0A6M0CRP7"/>
<dbReference type="InterPro" id="IPR029044">
    <property type="entry name" value="Nucleotide-diphossugar_trans"/>
</dbReference>